<evidence type="ECO:0000313" key="2">
    <source>
        <dbReference type="Proteomes" id="UP001596414"/>
    </source>
</evidence>
<evidence type="ECO:0000313" key="1">
    <source>
        <dbReference type="EMBL" id="MFC7127703.1"/>
    </source>
</evidence>
<protein>
    <submittedName>
        <fullName evidence="1">Uncharacterized protein</fullName>
    </submittedName>
</protein>
<gene>
    <name evidence="1" type="ORF">ACFQJ7_17040</name>
</gene>
<sequence length="43" mass="4898">MRPANLSSDTIERLEDSREDLEVIAESDLRCSKYAESLLEALE</sequence>
<dbReference type="Proteomes" id="UP001596414">
    <property type="component" value="Unassembled WGS sequence"/>
</dbReference>
<dbReference type="EMBL" id="JBHSZQ010000051">
    <property type="protein sequence ID" value="MFC7127703.1"/>
    <property type="molecule type" value="Genomic_DNA"/>
</dbReference>
<reference evidence="1 2" key="1">
    <citation type="journal article" date="2014" name="Int. J. Syst. Evol. Microbiol.">
        <title>Complete genome sequence of Corynebacterium casei LMG S-19264T (=DSM 44701T), isolated from a smear-ripened cheese.</title>
        <authorList>
            <consortium name="US DOE Joint Genome Institute (JGI-PGF)"/>
            <person name="Walter F."/>
            <person name="Albersmeier A."/>
            <person name="Kalinowski J."/>
            <person name="Ruckert C."/>
        </authorList>
    </citation>
    <scope>NUCLEOTIDE SEQUENCE [LARGE SCALE GENOMIC DNA]</scope>
    <source>
        <strain evidence="1 2">CGMCC 4.7215</strain>
    </source>
</reference>
<proteinExistence type="predicted"/>
<comment type="caution">
    <text evidence="1">The sequence shown here is derived from an EMBL/GenBank/DDBJ whole genome shotgun (WGS) entry which is preliminary data.</text>
</comment>
<name>A0ABD5X8Y0_9EURY</name>
<accession>A0ABD5X8Y0</accession>
<dbReference type="AlphaFoldDB" id="A0ABD5X8Y0"/>
<organism evidence="1 2">
    <name type="scientific">Halovenus rubra</name>
    <dbReference type="NCBI Taxonomy" id="869890"/>
    <lineage>
        <taxon>Archaea</taxon>
        <taxon>Methanobacteriati</taxon>
        <taxon>Methanobacteriota</taxon>
        <taxon>Stenosarchaea group</taxon>
        <taxon>Halobacteria</taxon>
        <taxon>Halobacteriales</taxon>
        <taxon>Haloarculaceae</taxon>
        <taxon>Halovenus</taxon>
    </lineage>
</organism>